<dbReference type="Pfam" id="PF01764">
    <property type="entry name" value="Lipase_3"/>
    <property type="match status" value="1"/>
</dbReference>
<name>A0A2K1J7D3_PHYPA</name>
<evidence type="ECO:0000313" key="3">
    <source>
        <dbReference type="EnsemblPlants" id="Pp3c16_6180V3.1"/>
    </source>
</evidence>
<evidence type="ECO:0000313" key="2">
    <source>
        <dbReference type="EMBL" id="PNR37433.1"/>
    </source>
</evidence>
<dbReference type="PaxDb" id="3218-PP1S341_16V6.1"/>
<feature type="domain" description="C2" evidence="1">
    <location>
        <begin position="170"/>
        <end position="286"/>
    </location>
</feature>
<dbReference type="Proteomes" id="UP000006727">
    <property type="component" value="Chromosome 16"/>
</dbReference>
<dbReference type="AlphaFoldDB" id="A0A2K1J7D3"/>
<dbReference type="Pfam" id="PF00168">
    <property type="entry name" value="C2"/>
    <property type="match status" value="1"/>
</dbReference>
<dbReference type="KEGG" id="ppp:112293274"/>
<dbReference type="EnsemblPlants" id="Pp3c16_6180V3.1">
    <property type="protein sequence ID" value="Pp3c16_6180V3.1"/>
    <property type="gene ID" value="Pp3c16_6180"/>
</dbReference>
<evidence type="ECO:0000259" key="1">
    <source>
        <dbReference type="PROSITE" id="PS50004"/>
    </source>
</evidence>
<protein>
    <recommendedName>
        <fullName evidence="1">C2 domain-containing protein</fullName>
    </recommendedName>
</protein>
<dbReference type="InterPro" id="IPR029058">
    <property type="entry name" value="AB_hydrolase_fold"/>
</dbReference>
<reference evidence="3" key="3">
    <citation type="submission" date="2020-12" db="UniProtKB">
        <authorList>
            <consortium name="EnsemblPlants"/>
        </authorList>
    </citation>
    <scope>IDENTIFICATION</scope>
</reference>
<dbReference type="InterPro" id="IPR000008">
    <property type="entry name" value="C2_dom"/>
</dbReference>
<dbReference type="GeneID" id="112293274"/>
<reference evidence="2 4" key="2">
    <citation type="journal article" date="2018" name="Plant J.">
        <title>The Physcomitrella patens chromosome-scale assembly reveals moss genome structure and evolution.</title>
        <authorList>
            <person name="Lang D."/>
            <person name="Ullrich K.K."/>
            <person name="Murat F."/>
            <person name="Fuchs J."/>
            <person name="Jenkins J."/>
            <person name="Haas F.B."/>
            <person name="Piednoel M."/>
            <person name="Gundlach H."/>
            <person name="Van Bel M."/>
            <person name="Meyberg R."/>
            <person name="Vives C."/>
            <person name="Morata J."/>
            <person name="Symeonidi A."/>
            <person name="Hiss M."/>
            <person name="Muchero W."/>
            <person name="Kamisugi Y."/>
            <person name="Saleh O."/>
            <person name="Blanc G."/>
            <person name="Decker E.L."/>
            <person name="van Gessel N."/>
            <person name="Grimwood J."/>
            <person name="Hayes R.D."/>
            <person name="Graham S.W."/>
            <person name="Gunter L.E."/>
            <person name="McDaniel S.F."/>
            <person name="Hoernstein S.N.W."/>
            <person name="Larsson A."/>
            <person name="Li F.W."/>
            <person name="Perroud P.F."/>
            <person name="Phillips J."/>
            <person name="Ranjan P."/>
            <person name="Rokshar D.S."/>
            <person name="Rothfels C.J."/>
            <person name="Schneider L."/>
            <person name="Shu S."/>
            <person name="Stevenson D.W."/>
            <person name="Thummler F."/>
            <person name="Tillich M."/>
            <person name="Villarreal Aguilar J.C."/>
            <person name="Widiez T."/>
            <person name="Wong G.K."/>
            <person name="Wymore A."/>
            <person name="Zhang Y."/>
            <person name="Zimmer A.D."/>
            <person name="Quatrano R.S."/>
            <person name="Mayer K.F.X."/>
            <person name="Goodstein D."/>
            <person name="Casacuberta J.M."/>
            <person name="Vandepoele K."/>
            <person name="Reski R."/>
            <person name="Cuming A.C."/>
            <person name="Tuskan G.A."/>
            <person name="Maumus F."/>
            <person name="Salse J."/>
            <person name="Schmutz J."/>
            <person name="Rensing S.A."/>
        </authorList>
    </citation>
    <scope>NUCLEOTIDE SEQUENCE [LARGE SCALE GENOMIC DNA]</scope>
    <source>
        <strain evidence="3 4">cv. Gransden 2004</strain>
    </source>
</reference>
<dbReference type="GO" id="GO:0009507">
    <property type="term" value="C:chloroplast"/>
    <property type="evidence" value="ECO:0000318"/>
    <property type="project" value="GO_Central"/>
</dbReference>
<proteinExistence type="predicted"/>
<dbReference type="InterPro" id="IPR002921">
    <property type="entry name" value="Fungal_lipase-type"/>
</dbReference>
<dbReference type="Gene3D" id="2.60.40.150">
    <property type="entry name" value="C2 domain"/>
    <property type="match status" value="1"/>
</dbReference>
<dbReference type="CDD" id="cd00030">
    <property type="entry name" value="C2"/>
    <property type="match status" value="1"/>
</dbReference>
<dbReference type="SUPFAM" id="SSF53474">
    <property type="entry name" value="alpha/beta-Hydrolases"/>
    <property type="match status" value="1"/>
</dbReference>
<dbReference type="InterPro" id="IPR035892">
    <property type="entry name" value="C2_domain_sf"/>
</dbReference>
<accession>A0A2K1J7D3</accession>
<dbReference type="RefSeq" id="XP_024398279.1">
    <property type="nucleotide sequence ID" value="XM_024542511.2"/>
</dbReference>
<dbReference type="PROSITE" id="PS50004">
    <property type="entry name" value="C2"/>
    <property type="match status" value="1"/>
</dbReference>
<dbReference type="GO" id="GO:0016298">
    <property type="term" value="F:lipase activity"/>
    <property type="evidence" value="ECO:0000318"/>
    <property type="project" value="GO_Central"/>
</dbReference>
<dbReference type="EMBL" id="ABEU02000016">
    <property type="protein sequence ID" value="PNR37433.1"/>
    <property type="molecule type" value="Genomic_DNA"/>
</dbReference>
<dbReference type="Gramene" id="Pp3c16_6180V3.1">
    <property type="protein sequence ID" value="Pp3c16_6180V3.1"/>
    <property type="gene ID" value="Pp3c16_6180"/>
</dbReference>
<keyword evidence="4" id="KW-1185">Reference proteome</keyword>
<dbReference type="EnsemblPlants" id="Pp3c16_6180V3.2">
    <property type="protein sequence ID" value="Pp3c16_6180V3.2"/>
    <property type="gene ID" value="Pp3c16_6180"/>
</dbReference>
<organism evidence="2">
    <name type="scientific">Physcomitrium patens</name>
    <name type="common">Spreading-leaved earth moss</name>
    <name type="synonym">Physcomitrella patens</name>
    <dbReference type="NCBI Taxonomy" id="3218"/>
    <lineage>
        <taxon>Eukaryota</taxon>
        <taxon>Viridiplantae</taxon>
        <taxon>Streptophyta</taxon>
        <taxon>Embryophyta</taxon>
        <taxon>Bryophyta</taxon>
        <taxon>Bryophytina</taxon>
        <taxon>Bryopsida</taxon>
        <taxon>Funariidae</taxon>
        <taxon>Funariales</taxon>
        <taxon>Funariaceae</taxon>
        <taxon>Physcomitrium</taxon>
    </lineage>
</organism>
<dbReference type="Gene3D" id="3.40.50.1820">
    <property type="entry name" value="alpha/beta hydrolase"/>
    <property type="match status" value="1"/>
</dbReference>
<dbReference type="PANTHER" id="PTHR47759:SF2">
    <property type="entry name" value="TRIGLYCERIDE LIPASE"/>
    <property type="match status" value="1"/>
</dbReference>
<evidence type="ECO:0000313" key="4">
    <source>
        <dbReference type="Proteomes" id="UP000006727"/>
    </source>
</evidence>
<dbReference type="OMA" id="ETDEYFW"/>
<dbReference type="STRING" id="3218.A0A2K1J7D3"/>
<sequence length="904" mass="100875">MDMLLQPFRPRFLSKRASGCDQLQCGRLPSFDLGLARRFTPVGCRISGRILRYPAIRRVQGVCKSQGSRRCCHRRSIVRIPLSCSDCGWERFGCSQGDIWRFKAPERSAFAIAHFEQDNRSRNEGNATNLENEDRPPFNLDLAVVLAGFAFEAYNTPAENVGVQEKDAGDCETTFLAQHFLREVYDGQVFVNLKKGMHFPGLDFWGTSDPYVVLQIGGCEAQSKVIWATKDPIWNEELKLNVQDPTSQILQVAAWDANVITAHRRMGNTGLSLKDLSDGKKHEVELNLGGMGGGGAIQLEVQYKSFAEMDAERSWWSLPSLTDLLHIRDVEDAYKKIFGGDGIKASDFVRSTLGSLPFLLENEKDVTPEIQLQKTLASEAKNNNIQGNESTVDSSLKITDPNTAQTSQPFDWFGFGKPEQEVNKENLDHEHDDDGDYVRAVVQAVGKTLASIGVDVGSLAPLDKNTLQAEGETIRKLGSEFQSKAEANYVDSGLAIPNEQLAESPTQNDSQEMQPMFEQLEKASKTLLQSTENFLGLWAMVAQSFPGGQNQEDKNGTLVASGQAPVQTQGAVSNDEAKALEGECEDDVETKAKREMFQTAESAVEAWAMLATSLGGQSFVKSEFEKMCFLENRRTDTEVAIWRDVKRRRLVVAFRGTEQTKWKDLSTDINVIPVAFNPERIGGDFKEEVMVHGGFLNAYDSVRRRLMTLLQASLGVRDIDTNPGQPWQVYSTGHSLGGALATLFALELSSSKLAKKGHVQITMYNFGSPRVGNKRFADVYNKVVKDSWRIVNHRDIIPTVPRLMGYCHVAQPIYLSAGALTDAILERDLLEDGYHGDVIGEVTPDFVFENVMKGERKMLERLLQTEIAMLRAIRDGSALMQHMEDFYYIALLERVEQKMASRLR</sequence>
<dbReference type="CDD" id="cd00519">
    <property type="entry name" value="Lipase_3"/>
    <property type="match status" value="1"/>
</dbReference>
<dbReference type="FunCoup" id="A0A2K1J7D3">
    <property type="interactions" value="845"/>
</dbReference>
<dbReference type="OrthoDB" id="438440at2759"/>
<gene>
    <name evidence="3" type="primary">LOC112293274</name>
    <name evidence="2" type="ORF">PHYPA_020542</name>
</gene>
<dbReference type="SUPFAM" id="SSF49562">
    <property type="entry name" value="C2 domain (Calcium/lipid-binding domain, CaLB)"/>
    <property type="match status" value="1"/>
</dbReference>
<dbReference type="GO" id="GO:0016042">
    <property type="term" value="P:lipid catabolic process"/>
    <property type="evidence" value="ECO:0000318"/>
    <property type="project" value="GO_Central"/>
</dbReference>
<dbReference type="SMART" id="SM00239">
    <property type="entry name" value="C2"/>
    <property type="match status" value="1"/>
</dbReference>
<reference evidence="2 4" key="1">
    <citation type="journal article" date="2008" name="Science">
        <title>The Physcomitrella genome reveals evolutionary insights into the conquest of land by plants.</title>
        <authorList>
            <person name="Rensing S."/>
            <person name="Lang D."/>
            <person name="Zimmer A."/>
            <person name="Terry A."/>
            <person name="Salamov A."/>
            <person name="Shapiro H."/>
            <person name="Nishiyama T."/>
            <person name="Perroud P.-F."/>
            <person name="Lindquist E."/>
            <person name="Kamisugi Y."/>
            <person name="Tanahashi T."/>
            <person name="Sakakibara K."/>
            <person name="Fujita T."/>
            <person name="Oishi K."/>
            <person name="Shin-I T."/>
            <person name="Kuroki Y."/>
            <person name="Toyoda A."/>
            <person name="Suzuki Y."/>
            <person name="Hashimoto A."/>
            <person name="Yamaguchi K."/>
            <person name="Sugano A."/>
            <person name="Kohara Y."/>
            <person name="Fujiyama A."/>
            <person name="Anterola A."/>
            <person name="Aoki S."/>
            <person name="Ashton N."/>
            <person name="Barbazuk W.B."/>
            <person name="Barker E."/>
            <person name="Bennetzen J."/>
            <person name="Bezanilla M."/>
            <person name="Blankenship R."/>
            <person name="Cho S.H."/>
            <person name="Dutcher S."/>
            <person name="Estelle M."/>
            <person name="Fawcett J.A."/>
            <person name="Gundlach H."/>
            <person name="Hanada K."/>
            <person name="Heyl A."/>
            <person name="Hicks K.A."/>
            <person name="Hugh J."/>
            <person name="Lohr M."/>
            <person name="Mayer K."/>
            <person name="Melkozernov A."/>
            <person name="Murata T."/>
            <person name="Nelson D."/>
            <person name="Pils B."/>
            <person name="Prigge M."/>
            <person name="Reiss B."/>
            <person name="Renner T."/>
            <person name="Rombauts S."/>
            <person name="Rushton P."/>
            <person name="Sanderfoot A."/>
            <person name="Schween G."/>
            <person name="Shiu S.-H."/>
            <person name="Stueber K."/>
            <person name="Theodoulou F.L."/>
            <person name="Tu H."/>
            <person name="Van de Peer Y."/>
            <person name="Verrier P.J."/>
            <person name="Waters E."/>
            <person name="Wood A."/>
            <person name="Yang L."/>
            <person name="Cove D."/>
            <person name="Cuming A."/>
            <person name="Hasebe M."/>
            <person name="Lucas S."/>
            <person name="Mishler D.B."/>
            <person name="Reski R."/>
            <person name="Grigoriev I."/>
            <person name="Quatrano R.S."/>
            <person name="Boore J.L."/>
        </authorList>
    </citation>
    <scope>NUCLEOTIDE SEQUENCE [LARGE SCALE GENOMIC DNA]</scope>
    <source>
        <strain evidence="3 4">cv. Gransden 2004</strain>
    </source>
</reference>
<dbReference type="Gramene" id="Pp3c16_6180V3.2">
    <property type="protein sequence ID" value="Pp3c16_6180V3.2"/>
    <property type="gene ID" value="Pp3c16_6180"/>
</dbReference>
<dbReference type="PANTHER" id="PTHR47759">
    <property type="entry name" value="OS04G0509100 PROTEIN"/>
    <property type="match status" value="1"/>
</dbReference>